<protein>
    <submittedName>
        <fullName evidence="1">Uncharacterized protein</fullName>
    </submittedName>
</protein>
<name>A0A6G3WZJ7_9ACTN</name>
<gene>
    <name evidence="1" type="ORF">G3M58_30990</name>
</gene>
<comment type="caution">
    <text evidence="1">The sequence shown here is derived from an EMBL/GenBank/DDBJ whole genome shotgun (WGS) entry which is preliminary data.</text>
</comment>
<dbReference type="AlphaFoldDB" id="A0A6G3WZJ7"/>
<organism evidence="1">
    <name type="scientific">Streptomyces sp. SID7499</name>
    <dbReference type="NCBI Taxonomy" id="2706086"/>
    <lineage>
        <taxon>Bacteria</taxon>
        <taxon>Bacillati</taxon>
        <taxon>Actinomycetota</taxon>
        <taxon>Actinomycetes</taxon>
        <taxon>Kitasatosporales</taxon>
        <taxon>Streptomycetaceae</taxon>
        <taxon>Streptomyces</taxon>
    </lineage>
</organism>
<reference evidence="1" key="1">
    <citation type="submission" date="2020-01" db="EMBL/GenBank/DDBJ databases">
        <title>Insect and environment-associated Actinomycetes.</title>
        <authorList>
            <person name="Currrie C."/>
            <person name="Chevrette M."/>
            <person name="Carlson C."/>
            <person name="Stubbendieck R."/>
            <person name="Wendt-Pienkowski E."/>
        </authorList>
    </citation>
    <scope>NUCLEOTIDE SEQUENCE</scope>
    <source>
        <strain evidence="1">SID7499</strain>
    </source>
</reference>
<proteinExistence type="predicted"/>
<feature type="non-terminal residue" evidence="1">
    <location>
        <position position="1"/>
    </location>
</feature>
<dbReference type="EMBL" id="JAAGMN010003276">
    <property type="protein sequence ID" value="NEE10874.1"/>
    <property type="molecule type" value="Genomic_DNA"/>
</dbReference>
<accession>A0A6G3WZJ7</accession>
<evidence type="ECO:0000313" key="1">
    <source>
        <dbReference type="EMBL" id="NEE10874.1"/>
    </source>
</evidence>
<sequence length="61" mass="6116">KRSFRGPAARHGSSGGGVRVKAVCDCGRNVRVVPSVLAQAPIVCGGCGKPFRIPDAAVAVG</sequence>